<keyword evidence="1" id="KW-0489">Methyltransferase</keyword>
<dbReference type="Pfam" id="PF05869">
    <property type="entry name" value="Dam"/>
    <property type="match status" value="1"/>
</dbReference>
<gene>
    <name evidence="1" type="ORF">MM415B06028_0010</name>
</gene>
<dbReference type="GO" id="GO:0009007">
    <property type="term" value="F:site-specific DNA-methyltransferase (adenine-specific) activity"/>
    <property type="evidence" value="ECO:0007669"/>
    <property type="project" value="InterPro"/>
</dbReference>
<keyword evidence="1" id="KW-0808">Transferase</keyword>
<sequence length="210" mass="23191">MNRIILQSGESPDQGNQGIVDWGTPQELFDGLDELHGPFELDAAASVVNHKCSMFYTEADDGLSQDWGGLNVFVNPPYGKKALGEWIEKGYSESTRPGTKVTMLIRASIERPCFWRWCFGIPPRYTSGPHRAIGDPARDLSVPTGTAKYIHPIDGRLKFVGPSTDGATFVALVVVFEYPGVWTPVVQYIDRHGRLLCPNFSKNSYASPGQ</sequence>
<organism evidence="1">
    <name type="scientific">viral metagenome</name>
    <dbReference type="NCBI Taxonomy" id="1070528"/>
    <lineage>
        <taxon>unclassified sequences</taxon>
        <taxon>metagenomes</taxon>
        <taxon>organismal metagenomes</taxon>
    </lineage>
</organism>
<dbReference type="GO" id="GO:0009307">
    <property type="term" value="P:DNA restriction-modification system"/>
    <property type="evidence" value="ECO:0007669"/>
    <property type="project" value="InterPro"/>
</dbReference>
<proteinExistence type="predicted"/>
<reference evidence="1" key="1">
    <citation type="submission" date="2020-03" db="EMBL/GenBank/DDBJ databases">
        <title>The deep terrestrial virosphere.</title>
        <authorList>
            <person name="Holmfeldt K."/>
            <person name="Nilsson E."/>
            <person name="Simone D."/>
            <person name="Lopez-Fernandez M."/>
            <person name="Wu X."/>
            <person name="de Brujin I."/>
            <person name="Lundin D."/>
            <person name="Andersson A."/>
            <person name="Bertilsson S."/>
            <person name="Dopson M."/>
        </authorList>
    </citation>
    <scope>NUCLEOTIDE SEQUENCE</scope>
    <source>
        <strain evidence="1">MM415B06028</strain>
    </source>
</reference>
<name>A0A6M3LXK5_9ZZZZ</name>
<dbReference type="AlphaFoldDB" id="A0A6M3LXK5"/>
<evidence type="ECO:0000313" key="1">
    <source>
        <dbReference type="EMBL" id="QJA97661.1"/>
    </source>
</evidence>
<dbReference type="EMBL" id="MT143513">
    <property type="protein sequence ID" value="QJA97661.1"/>
    <property type="molecule type" value="Genomic_DNA"/>
</dbReference>
<dbReference type="InterPro" id="IPR008593">
    <property type="entry name" value="Dam_MeTrfase"/>
</dbReference>
<dbReference type="GO" id="GO:0032259">
    <property type="term" value="P:methylation"/>
    <property type="evidence" value="ECO:0007669"/>
    <property type="project" value="UniProtKB-KW"/>
</dbReference>
<dbReference type="GO" id="GO:0003677">
    <property type="term" value="F:DNA binding"/>
    <property type="evidence" value="ECO:0007669"/>
    <property type="project" value="InterPro"/>
</dbReference>
<accession>A0A6M3LXK5</accession>
<protein>
    <submittedName>
        <fullName evidence="1">Putative methyltransferase</fullName>
    </submittedName>
</protein>